<name>A0ABV1PEP6_9GAMM</name>
<reference evidence="1 2" key="1">
    <citation type="submission" date="2024-06" db="EMBL/GenBank/DDBJ databases">
        <title>Pangenomics to understand the prophage dynamics in the radiating lineages of P. brasiliense.</title>
        <authorList>
            <person name="Pardeshi L.A."/>
            <person name="Van Duivenbode I."/>
            <person name="Jonkheer E.M."/>
            <person name="Pel M.J.C."/>
            <person name="Kupczok A."/>
            <person name="De Ridder D."/>
            <person name="Smit S."/>
            <person name="Van Der Lee T.J."/>
        </authorList>
    </citation>
    <scope>NUCLEOTIDE SEQUENCE [LARGE SCALE GENOMIC DNA]</scope>
    <source>
        <strain evidence="1 2">PD 8607</strain>
    </source>
</reference>
<evidence type="ECO:0000313" key="2">
    <source>
        <dbReference type="Proteomes" id="UP001463408"/>
    </source>
</evidence>
<keyword evidence="2" id="KW-1185">Reference proteome</keyword>
<dbReference type="EMBL" id="JBEHEF010000027">
    <property type="protein sequence ID" value="MEQ9939542.1"/>
    <property type="molecule type" value="Genomic_DNA"/>
</dbReference>
<evidence type="ECO:0000313" key="1">
    <source>
        <dbReference type="EMBL" id="MEQ9939542.1"/>
    </source>
</evidence>
<accession>A0ABV1PEP6</accession>
<sequence length="171" mass="19430">MGNPEKIAFFVLLKAFDRFSDLLHSMSIKLPQEITSLTDDLWDYLASETQYLNVDRALEAIDAAIADEQDANNEEILKNLYLYAFSDFLMFFSEGKVSLEAAESSLIDAHDYLAAQRFLLNEKEGKAAILSDDEERTIKSDPLYAGELIALQADRTFAETMILWNKVAIFR</sequence>
<proteinExistence type="predicted"/>
<dbReference type="Proteomes" id="UP001463408">
    <property type="component" value="Unassembled WGS sequence"/>
</dbReference>
<gene>
    <name evidence="1" type="ORF">ABRQ07_18325</name>
</gene>
<dbReference type="RefSeq" id="WP_273856314.1">
    <property type="nucleotide sequence ID" value="NZ_JAQRNC010000006.1"/>
</dbReference>
<organism evidence="1 2">
    <name type="scientific">Pectobacterium polonicum</name>
    <dbReference type="NCBI Taxonomy" id="2485124"/>
    <lineage>
        <taxon>Bacteria</taxon>
        <taxon>Pseudomonadati</taxon>
        <taxon>Pseudomonadota</taxon>
        <taxon>Gammaproteobacteria</taxon>
        <taxon>Enterobacterales</taxon>
        <taxon>Pectobacteriaceae</taxon>
        <taxon>Pectobacterium</taxon>
    </lineage>
</organism>
<comment type="caution">
    <text evidence="1">The sequence shown here is derived from an EMBL/GenBank/DDBJ whole genome shotgun (WGS) entry which is preliminary data.</text>
</comment>
<protein>
    <submittedName>
        <fullName evidence="1">Uncharacterized protein</fullName>
    </submittedName>
</protein>